<evidence type="ECO:0000313" key="6">
    <source>
        <dbReference type="EMBL" id="CAJ1406459.1"/>
    </source>
</evidence>
<dbReference type="GO" id="GO:0016887">
    <property type="term" value="F:ATP hydrolysis activity"/>
    <property type="evidence" value="ECO:0007669"/>
    <property type="project" value="InterPro"/>
</dbReference>
<dbReference type="SUPFAM" id="SSF52540">
    <property type="entry name" value="P-loop containing nucleoside triphosphate hydrolases"/>
    <property type="match status" value="1"/>
</dbReference>
<sequence>MIGPGFAGRPGWVLPQATAGGGASVAEEHRRAAEWTARLAAENARRAGAARKARALHAATEAPPEVASKADAEKAPEVRKPPQKSSVYLHGPVGTGKTMLMNLFYEASREAGCRTLRRHFYEFMMGLHRQIHQIQEERPVEVAANALADDIDVLCFDEFQVADIQDAAILPRLFEVLFLRGVTVVMTTNTAPQLLYTGGLNRHVHLPAFIRLLAEHCTVLGLGAKSVDYRRKAEAAELASGAARDAFLVGDKGLEQFAARWREMLEEVGLPEAEVVLKLPMGRQLSIPKAAGPACSISFQELCEGHRGEARAS</sequence>
<feature type="domain" description="AAA+ ATPase" evidence="5">
    <location>
        <begin position="83"/>
        <end position="224"/>
    </location>
</feature>
<keyword evidence="3" id="KW-0067">ATP-binding</keyword>
<reference evidence="6" key="1">
    <citation type="submission" date="2023-08" db="EMBL/GenBank/DDBJ databases">
        <authorList>
            <person name="Chen Y."/>
            <person name="Shah S."/>
            <person name="Dougan E. K."/>
            <person name="Thang M."/>
            <person name="Chan C."/>
        </authorList>
    </citation>
    <scope>NUCLEOTIDE SEQUENCE</scope>
</reference>
<evidence type="ECO:0000256" key="2">
    <source>
        <dbReference type="ARBA" id="ARBA00022741"/>
    </source>
</evidence>
<dbReference type="PANTHER" id="PTHR12169">
    <property type="entry name" value="ATPASE N2B"/>
    <property type="match status" value="1"/>
</dbReference>
<dbReference type="Proteomes" id="UP001178507">
    <property type="component" value="Unassembled WGS sequence"/>
</dbReference>
<organism evidence="6 7">
    <name type="scientific">Effrenium voratum</name>
    <dbReference type="NCBI Taxonomy" id="2562239"/>
    <lineage>
        <taxon>Eukaryota</taxon>
        <taxon>Sar</taxon>
        <taxon>Alveolata</taxon>
        <taxon>Dinophyceae</taxon>
        <taxon>Suessiales</taxon>
        <taxon>Symbiodiniaceae</taxon>
        <taxon>Effrenium</taxon>
    </lineage>
</organism>
<dbReference type="Gene3D" id="3.40.50.300">
    <property type="entry name" value="P-loop containing nucleotide triphosphate hydrolases"/>
    <property type="match status" value="1"/>
</dbReference>
<protein>
    <recommendedName>
        <fullName evidence="5">AAA+ ATPase domain-containing protein</fullName>
    </recommendedName>
</protein>
<dbReference type="InterPro" id="IPR003593">
    <property type="entry name" value="AAA+_ATPase"/>
</dbReference>
<proteinExistence type="inferred from homology"/>
<name>A0AA36NH56_9DINO</name>
<evidence type="ECO:0000256" key="3">
    <source>
        <dbReference type="ARBA" id="ARBA00022840"/>
    </source>
</evidence>
<comment type="similarity">
    <text evidence="1">Belongs to the AFG1 ATPase family.</text>
</comment>
<evidence type="ECO:0000313" key="7">
    <source>
        <dbReference type="Proteomes" id="UP001178507"/>
    </source>
</evidence>
<accession>A0AA36NH56</accession>
<dbReference type="InterPro" id="IPR027417">
    <property type="entry name" value="P-loop_NTPase"/>
</dbReference>
<dbReference type="GO" id="GO:0005524">
    <property type="term" value="F:ATP binding"/>
    <property type="evidence" value="ECO:0007669"/>
    <property type="project" value="UniProtKB-KW"/>
</dbReference>
<keyword evidence="2" id="KW-0547">Nucleotide-binding</keyword>
<dbReference type="EMBL" id="CAUJNA010003631">
    <property type="protein sequence ID" value="CAJ1406459.1"/>
    <property type="molecule type" value="Genomic_DNA"/>
</dbReference>
<feature type="region of interest" description="Disordered" evidence="4">
    <location>
        <begin position="1"/>
        <end position="28"/>
    </location>
</feature>
<comment type="caution">
    <text evidence="6">The sequence shown here is derived from an EMBL/GenBank/DDBJ whole genome shotgun (WGS) entry which is preliminary data.</text>
</comment>
<dbReference type="GO" id="GO:0005739">
    <property type="term" value="C:mitochondrion"/>
    <property type="evidence" value="ECO:0007669"/>
    <property type="project" value="TreeGrafter"/>
</dbReference>
<dbReference type="InterPro" id="IPR005654">
    <property type="entry name" value="ATPase_AFG1-like"/>
</dbReference>
<feature type="region of interest" description="Disordered" evidence="4">
    <location>
        <begin position="46"/>
        <end position="89"/>
    </location>
</feature>
<gene>
    <name evidence="6" type="ORF">EVOR1521_LOCUS28420</name>
</gene>
<dbReference type="AlphaFoldDB" id="A0AA36NH56"/>
<keyword evidence="7" id="KW-1185">Reference proteome</keyword>
<evidence type="ECO:0000256" key="4">
    <source>
        <dbReference type="SAM" id="MobiDB-lite"/>
    </source>
</evidence>
<evidence type="ECO:0000256" key="1">
    <source>
        <dbReference type="ARBA" id="ARBA00010322"/>
    </source>
</evidence>
<dbReference type="Pfam" id="PF03969">
    <property type="entry name" value="AFG1_ATPase"/>
    <property type="match status" value="1"/>
</dbReference>
<dbReference type="SMART" id="SM00382">
    <property type="entry name" value="AAA"/>
    <property type="match status" value="1"/>
</dbReference>
<feature type="compositionally biased region" description="Basic and acidic residues" evidence="4">
    <location>
        <begin position="68"/>
        <end position="80"/>
    </location>
</feature>
<dbReference type="CDD" id="cd00009">
    <property type="entry name" value="AAA"/>
    <property type="match status" value="1"/>
</dbReference>
<dbReference type="NCBIfam" id="NF040713">
    <property type="entry name" value="ZapE"/>
    <property type="match status" value="1"/>
</dbReference>
<dbReference type="PANTHER" id="PTHR12169:SF6">
    <property type="entry name" value="AFG1-LIKE ATPASE"/>
    <property type="match status" value="1"/>
</dbReference>
<evidence type="ECO:0000259" key="5">
    <source>
        <dbReference type="SMART" id="SM00382"/>
    </source>
</evidence>